<sequence>METRRLEYFLHIADAGSISKAAQNLEIAQPAMSRQLAILEHELRCQLVERSPHGIRLTEAGRSLYTRAQIIVRQVSGLRFDVGVDGGGLTGSVAIGLPPSHERFIGIALVAETLARYPQISLQVNSGSNLLAQLHAGTIDLALAPVESADASVQVTRLFREELVLVQSAGAPPPPTDIAALAELPWIVTRAQSAVHGVLATIFQGSDLQPRIAAEIGSLALVLQAVQRGLGVTVLPRAAILPELARGEVSVAPAADPPPCRIMSLCLRRGSTSIRSVAAVAGLIEELVKRECGAATGVDRPRVLLSP</sequence>
<dbReference type="Gene3D" id="3.40.190.10">
    <property type="entry name" value="Periplasmic binding protein-like II"/>
    <property type="match status" value="2"/>
</dbReference>
<dbReference type="PANTHER" id="PTHR30293:SF0">
    <property type="entry name" value="NITROGEN ASSIMILATION REGULATORY PROTEIN NAC"/>
    <property type="match status" value="1"/>
</dbReference>
<comment type="caution">
    <text evidence="7">The sequence shown here is derived from an EMBL/GenBank/DDBJ whole genome shotgun (WGS) entry which is preliminary data.</text>
</comment>
<keyword evidence="3" id="KW-0238">DNA-binding</keyword>
<evidence type="ECO:0000259" key="6">
    <source>
        <dbReference type="PROSITE" id="PS50931"/>
    </source>
</evidence>
<protein>
    <submittedName>
        <fullName evidence="7">LysR family transcriptional regulator</fullName>
    </submittedName>
</protein>
<dbReference type="FunFam" id="1.10.10.10:FF:000001">
    <property type="entry name" value="LysR family transcriptional regulator"/>
    <property type="match status" value="1"/>
</dbReference>
<evidence type="ECO:0000256" key="4">
    <source>
        <dbReference type="ARBA" id="ARBA00023159"/>
    </source>
</evidence>
<keyword evidence="8" id="KW-1185">Reference proteome</keyword>
<organism evidence="7 8">
    <name type="scientific">Sphingomonas gilva</name>
    <dbReference type="NCBI Taxonomy" id="2305907"/>
    <lineage>
        <taxon>Bacteria</taxon>
        <taxon>Pseudomonadati</taxon>
        <taxon>Pseudomonadota</taxon>
        <taxon>Alphaproteobacteria</taxon>
        <taxon>Sphingomonadales</taxon>
        <taxon>Sphingomonadaceae</taxon>
        <taxon>Sphingomonas</taxon>
    </lineage>
</organism>
<dbReference type="Pfam" id="PF00126">
    <property type="entry name" value="HTH_1"/>
    <property type="match status" value="1"/>
</dbReference>
<evidence type="ECO:0000313" key="7">
    <source>
        <dbReference type="EMBL" id="RHW19276.1"/>
    </source>
</evidence>
<dbReference type="Gene3D" id="1.10.10.10">
    <property type="entry name" value="Winged helix-like DNA-binding domain superfamily/Winged helix DNA-binding domain"/>
    <property type="match status" value="1"/>
</dbReference>
<dbReference type="InterPro" id="IPR036388">
    <property type="entry name" value="WH-like_DNA-bd_sf"/>
</dbReference>
<dbReference type="SUPFAM" id="SSF53850">
    <property type="entry name" value="Periplasmic binding protein-like II"/>
    <property type="match status" value="1"/>
</dbReference>
<evidence type="ECO:0000256" key="3">
    <source>
        <dbReference type="ARBA" id="ARBA00023125"/>
    </source>
</evidence>
<dbReference type="AlphaFoldDB" id="A0A396RT52"/>
<proteinExistence type="inferred from homology"/>
<reference evidence="7 8" key="1">
    <citation type="submission" date="2018-08" db="EMBL/GenBank/DDBJ databases">
        <title>The multiple taxonomic identification of Sphingomonas gilva.</title>
        <authorList>
            <person name="Zhu D."/>
            <person name="Zheng S."/>
        </authorList>
    </citation>
    <scope>NUCLEOTIDE SEQUENCE [LARGE SCALE GENOMIC DNA]</scope>
    <source>
        <strain evidence="7 8">ZDH117</strain>
    </source>
</reference>
<evidence type="ECO:0000256" key="1">
    <source>
        <dbReference type="ARBA" id="ARBA00009437"/>
    </source>
</evidence>
<dbReference type="OrthoDB" id="7216893at2"/>
<evidence type="ECO:0000313" key="8">
    <source>
        <dbReference type="Proteomes" id="UP000266693"/>
    </source>
</evidence>
<keyword evidence="5" id="KW-0804">Transcription</keyword>
<keyword evidence="2" id="KW-0805">Transcription regulation</keyword>
<evidence type="ECO:0000256" key="5">
    <source>
        <dbReference type="ARBA" id="ARBA00023163"/>
    </source>
</evidence>
<dbReference type="PRINTS" id="PR00039">
    <property type="entry name" value="HTHLYSR"/>
</dbReference>
<dbReference type="PROSITE" id="PS50931">
    <property type="entry name" value="HTH_LYSR"/>
    <property type="match status" value="1"/>
</dbReference>
<dbReference type="RefSeq" id="WP_118862781.1">
    <property type="nucleotide sequence ID" value="NZ_QWLV01000001.1"/>
</dbReference>
<dbReference type="InterPro" id="IPR000847">
    <property type="entry name" value="LysR_HTH_N"/>
</dbReference>
<dbReference type="PANTHER" id="PTHR30293">
    <property type="entry name" value="TRANSCRIPTIONAL REGULATORY PROTEIN NAC-RELATED"/>
    <property type="match status" value="1"/>
</dbReference>
<dbReference type="Proteomes" id="UP000266693">
    <property type="component" value="Unassembled WGS sequence"/>
</dbReference>
<gene>
    <name evidence="7" type="ORF">D1610_03985</name>
</gene>
<dbReference type="Pfam" id="PF03466">
    <property type="entry name" value="LysR_substrate"/>
    <property type="match status" value="1"/>
</dbReference>
<dbReference type="InterPro" id="IPR036390">
    <property type="entry name" value="WH_DNA-bd_sf"/>
</dbReference>
<dbReference type="SUPFAM" id="SSF46785">
    <property type="entry name" value="Winged helix' DNA-binding domain"/>
    <property type="match status" value="1"/>
</dbReference>
<dbReference type="GO" id="GO:0003700">
    <property type="term" value="F:DNA-binding transcription factor activity"/>
    <property type="evidence" value="ECO:0007669"/>
    <property type="project" value="InterPro"/>
</dbReference>
<dbReference type="GO" id="GO:0003677">
    <property type="term" value="F:DNA binding"/>
    <property type="evidence" value="ECO:0007669"/>
    <property type="project" value="UniProtKB-KW"/>
</dbReference>
<feature type="domain" description="HTH lysR-type" evidence="6">
    <location>
        <begin position="1"/>
        <end position="58"/>
    </location>
</feature>
<keyword evidence="4" id="KW-0010">Activator</keyword>
<name>A0A396RT52_9SPHN</name>
<dbReference type="InterPro" id="IPR005119">
    <property type="entry name" value="LysR_subst-bd"/>
</dbReference>
<accession>A0A396RT52</accession>
<comment type="similarity">
    <text evidence="1">Belongs to the LysR transcriptional regulatory family.</text>
</comment>
<dbReference type="GO" id="GO:2000142">
    <property type="term" value="P:regulation of DNA-templated transcription initiation"/>
    <property type="evidence" value="ECO:0007669"/>
    <property type="project" value="TreeGrafter"/>
</dbReference>
<evidence type="ECO:0000256" key="2">
    <source>
        <dbReference type="ARBA" id="ARBA00023015"/>
    </source>
</evidence>
<dbReference type="EMBL" id="QWLV01000001">
    <property type="protein sequence ID" value="RHW19276.1"/>
    <property type="molecule type" value="Genomic_DNA"/>
</dbReference>